<protein>
    <submittedName>
        <fullName evidence="3">Uncharacterized protein</fullName>
    </submittedName>
</protein>
<dbReference type="Proteomes" id="UP000285860">
    <property type="component" value="Unassembled WGS sequence"/>
</dbReference>
<evidence type="ECO:0000256" key="1">
    <source>
        <dbReference type="ARBA" id="ARBA00006484"/>
    </source>
</evidence>
<dbReference type="VEuPathDB" id="FungiDB:FOMG_17009"/>
<comment type="similarity">
    <text evidence="1">Belongs to the short-chain dehydrogenases/reductases (SDR) family.</text>
</comment>
<dbReference type="GO" id="GO:0019433">
    <property type="term" value="P:triglyceride catabolic process"/>
    <property type="evidence" value="ECO:0007669"/>
    <property type="project" value="TreeGrafter"/>
</dbReference>
<dbReference type="Pfam" id="PF00106">
    <property type="entry name" value="adh_short"/>
    <property type="match status" value="1"/>
</dbReference>
<comment type="caution">
    <text evidence="3">The sequence shown here is derived from an EMBL/GenBank/DDBJ whole genome shotgun (WGS) entry which is preliminary data.</text>
</comment>
<dbReference type="PANTHER" id="PTHR44169:SF6">
    <property type="entry name" value="NADPH-DEPENDENT 1-ACYLDIHYDROXYACETONE PHOSPHATE REDUCTASE"/>
    <property type="match status" value="1"/>
</dbReference>
<evidence type="ECO:0000256" key="2">
    <source>
        <dbReference type="ARBA" id="ARBA00023002"/>
    </source>
</evidence>
<dbReference type="VEuPathDB" id="FungiDB:FOXG_15868"/>
<sequence>MNSLRKSVLITGCSAGGIGGALADAFHAKGYHVFATARNPSKVSPSLSSAANVTVLKLDVLSTKSIAAAVESVKSQTGGGLDVLVNNSGGGYTLPALDVSIDESKKLFELNFWAPLTMLQAFAPLLIKTKGCIPFPNSLGIYNSSKAALFSASETWRHELQPLGIRTITLLTSAVKTNFFSEHPAADVPDDSQYFEIRDFIHGLVDGRMQENGISAKQYATKVVGEIEKGTVGVVWAGKDASILRLLSWLLPQSVFDMVVQSVIPIAREMAKATRRKLA</sequence>
<dbReference type="SUPFAM" id="SSF51735">
    <property type="entry name" value="NAD(P)-binding Rossmann-fold domains"/>
    <property type="match status" value="1"/>
</dbReference>
<dbReference type="GO" id="GO:0006654">
    <property type="term" value="P:phosphatidic acid biosynthetic process"/>
    <property type="evidence" value="ECO:0007669"/>
    <property type="project" value="TreeGrafter"/>
</dbReference>
<proteinExistence type="inferred from homology"/>
<dbReference type="VEuPathDB" id="FungiDB:FOZG_13087"/>
<reference evidence="3 4" key="1">
    <citation type="journal article" date="2018" name="Sci. Rep.">
        <title>Characterisation of pathogen-specific regions and novel effector candidates in Fusarium oxysporum f. sp. cepae.</title>
        <authorList>
            <person name="Armitage A.D."/>
            <person name="Taylor A."/>
            <person name="Sobczyk M.K."/>
            <person name="Baxter L."/>
            <person name="Greenfield B.P."/>
            <person name="Bates H.J."/>
            <person name="Wilson F."/>
            <person name="Jackson A.C."/>
            <person name="Ott S."/>
            <person name="Harrison R.J."/>
            <person name="Clarkson J.P."/>
        </authorList>
    </citation>
    <scope>NUCLEOTIDE SEQUENCE [LARGE SCALE GENOMIC DNA]</scope>
    <source>
        <strain evidence="3 4">Fo_A28</strain>
    </source>
</reference>
<gene>
    <name evidence="3" type="ORF">BFJ68_g16956</name>
</gene>
<dbReference type="InterPro" id="IPR002347">
    <property type="entry name" value="SDR_fam"/>
</dbReference>
<dbReference type="VEuPathDB" id="FungiDB:FOC1_g10003650"/>
<dbReference type="AlphaFoldDB" id="A0A420P6F5"/>
<dbReference type="GO" id="GO:0005811">
    <property type="term" value="C:lipid droplet"/>
    <property type="evidence" value="ECO:0007669"/>
    <property type="project" value="TreeGrafter"/>
</dbReference>
<accession>A0A420P6F5</accession>
<dbReference type="VEuPathDB" id="FungiDB:FOIG_14353"/>
<keyword evidence="2" id="KW-0560">Oxidoreductase</keyword>
<dbReference type="PRINTS" id="PR00081">
    <property type="entry name" value="GDHRDH"/>
</dbReference>
<dbReference type="EMBL" id="MRCY01000382">
    <property type="protein sequence ID" value="RKK88085.1"/>
    <property type="molecule type" value="Genomic_DNA"/>
</dbReference>
<dbReference type="GO" id="GO:0000140">
    <property type="term" value="F:acylglycerone-phosphate reductase (NADP+) activity"/>
    <property type="evidence" value="ECO:0007669"/>
    <property type="project" value="TreeGrafter"/>
</dbReference>
<dbReference type="GO" id="GO:0005783">
    <property type="term" value="C:endoplasmic reticulum"/>
    <property type="evidence" value="ECO:0007669"/>
    <property type="project" value="TreeGrafter"/>
</dbReference>
<name>A0A420P6F5_FUSOX</name>
<evidence type="ECO:0000313" key="3">
    <source>
        <dbReference type="EMBL" id="RKK88085.1"/>
    </source>
</evidence>
<dbReference type="VEuPathDB" id="FungiDB:FOC4_g10005252"/>
<dbReference type="GO" id="GO:0004806">
    <property type="term" value="F:triacylglycerol lipase activity"/>
    <property type="evidence" value="ECO:0007669"/>
    <property type="project" value="TreeGrafter"/>
</dbReference>
<dbReference type="Gene3D" id="3.40.50.720">
    <property type="entry name" value="NAD(P)-binding Rossmann-like Domain"/>
    <property type="match status" value="1"/>
</dbReference>
<dbReference type="VEuPathDB" id="FungiDB:HZS61_013989"/>
<evidence type="ECO:0000313" key="4">
    <source>
        <dbReference type="Proteomes" id="UP000285860"/>
    </source>
</evidence>
<dbReference type="PANTHER" id="PTHR44169">
    <property type="entry name" value="NADPH-DEPENDENT 1-ACYLDIHYDROXYACETONE PHOSPHATE REDUCTASE"/>
    <property type="match status" value="1"/>
</dbReference>
<organism evidence="3 4">
    <name type="scientific">Fusarium oxysporum</name>
    <name type="common">Fusarium vascular wilt</name>
    <dbReference type="NCBI Taxonomy" id="5507"/>
    <lineage>
        <taxon>Eukaryota</taxon>
        <taxon>Fungi</taxon>
        <taxon>Dikarya</taxon>
        <taxon>Ascomycota</taxon>
        <taxon>Pezizomycotina</taxon>
        <taxon>Sordariomycetes</taxon>
        <taxon>Hypocreomycetidae</taxon>
        <taxon>Hypocreales</taxon>
        <taxon>Nectriaceae</taxon>
        <taxon>Fusarium</taxon>
        <taxon>Fusarium oxysporum species complex</taxon>
    </lineage>
</organism>
<dbReference type="InterPro" id="IPR036291">
    <property type="entry name" value="NAD(P)-bd_dom_sf"/>
</dbReference>